<name>A0A9D3YU06_DREPO</name>
<dbReference type="AlphaFoldDB" id="A0A9D3YU06"/>
<reference evidence="1" key="2">
    <citation type="submission" date="2020-11" db="EMBL/GenBank/DDBJ databases">
        <authorList>
            <person name="McCartney M.A."/>
            <person name="Auch B."/>
            <person name="Kono T."/>
            <person name="Mallez S."/>
            <person name="Becker A."/>
            <person name="Gohl D.M."/>
            <person name="Silverstein K.A.T."/>
            <person name="Koren S."/>
            <person name="Bechman K.B."/>
            <person name="Herman A."/>
            <person name="Abrahante J.E."/>
            <person name="Garbe J."/>
        </authorList>
    </citation>
    <scope>NUCLEOTIDE SEQUENCE</scope>
    <source>
        <strain evidence="1">Duluth1</strain>
        <tissue evidence="1">Whole animal</tissue>
    </source>
</reference>
<evidence type="ECO:0000313" key="1">
    <source>
        <dbReference type="EMBL" id="KAH3704516.1"/>
    </source>
</evidence>
<reference evidence="1" key="1">
    <citation type="journal article" date="2019" name="bioRxiv">
        <title>The Genome of the Zebra Mussel, Dreissena polymorpha: A Resource for Invasive Species Research.</title>
        <authorList>
            <person name="McCartney M.A."/>
            <person name="Auch B."/>
            <person name="Kono T."/>
            <person name="Mallez S."/>
            <person name="Zhang Y."/>
            <person name="Obille A."/>
            <person name="Becker A."/>
            <person name="Abrahante J.E."/>
            <person name="Garbe J."/>
            <person name="Badalamenti J.P."/>
            <person name="Herman A."/>
            <person name="Mangelson H."/>
            <person name="Liachko I."/>
            <person name="Sullivan S."/>
            <person name="Sone E.D."/>
            <person name="Koren S."/>
            <person name="Silverstein K.A.T."/>
            <person name="Beckman K.B."/>
            <person name="Gohl D.M."/>
        </authorList>
    </citation>
    <scope>NUCLEOTIDE SEQUENCE</scope>
    <source>
        <strain evidence="1">Duluth1</strain>
        <tissue evidence="1">Whole animal</tissue>
    </source>
</reference>
<dbReference type="EMBL" id="JAIWYP010000015">
    <property type="protein sequence ID" value="KAH3704516.1"/>
    <property type="molecule type" value="Genomic_DNA"/>
</dbReference>
<sequence>MDCDALKKALLKDLDGTFLGHIGAVIPQSEFEWDTNPVRGLGDYRIPKEMLTKMDGTRIPVKEIAPKKGWQKCLQSLFCSSPTKNLKAAQRHAKKHHDLQIKIQF</sequence>
<organism evidence="1 2">
    <name type="scientific">Dreissena polymorpha</name>
    <name type="common">Zebra mussel</name>
    <name type="synonym">Mytilus polymorpha</name>
    <dbReference type="NCBI Taxonomy" id="45954"/>
    <lineage>
        <taxon>Eukaryota</taxon>
        <taxon>Metazoa</taxon>
        <taxon>Spiralia</taxon>
        <taxon>Lophotrochozoa</taxon>
        <taxon>Mollusca</taxon>
        <taxon>Bivalvia</taxon>
        <taxon>Autobranchia</taxon>
        <taxon>Heteroconchia</taxon>
        <taxon>Euheterodonta</taxon>
        <taxon>Imparidentia</taxon>
        <taxon>Neoheterodontei</taxon>
        <taxon>Myida</taxon>
        <taxon>Dreissenoidea</taxon>
        <taxon>Dreissenidae</taxon>
        <taxon>Dreissena</taxon>
    </lineage>
</organism>
<comment type="caution">
    <text evidence="1">The sequence shown here is derived from an EMBL/GenBank/DDBJ whole genome shotgun (WGS) entry which is preliminary data.</text>
</comment>
<proteinExistence type="predicted"/>
<dbReference type="Proteomes" id="UP000828390">
    <property type="component" value="Unassembled WGS sequence"/>
</dbReference>
<accession>A0A9D3YU06</accession>
<gene>
    <name evidence="1" type="ORF">DPMN_079572</name>
</gene>
<keyword evidence="2" id="KW-1185">Reference proteome</keyword>
<protein>
    <submittedName>
        <fullName evidence="1">Uncharacterized protein</fullName>
    </submittedName>
</protein>
<evidence type="ECO:0000313" key="2">
    <source>
        <dbReference type="Proteomes" id="UP000828390"/>
    </source>
</evidence>